<protein>
    <submittedName>
        <fullName evidence="6">Metallo-dependent phosphatase-like protein</fullName>
    </submittedName>
</protein>
<dbReference type="InterPro" id="IPR029052">
    <property type="entry name" value="Metallo-depent_PP-like"/>
</dbReference>
<keyword evidence="7" id="KW-1185">Reference proteome</keyword>
<dbReference type="Pfam" id="PF19272">
    <property type="entry name" value="ASMase_C"/>
    <property type="match status" value="1"/>
</dbReference>
<organism evidence="6 7">
    <name type="scientific">Absidia repens</name>
    <dbReference type="NCBI Taxonomy" id="90262"/>
    <lineage>
        <taxon>Eukaryota</taxon>
        <taxon>Fungi</taxon>
        <taxon>Fungi incertae sedis</taxon>
        <taxon>Mucoromycota</taxon>
        <taxon>Mucoromycotina</taxon>
        <taxon>Mucoromycetes</taxon>
        <taxon>Mucorales</taxon>
        <taxon>Cunninghamellaceae</taxon>
        <taxon>Absidia</taxon>
    </lineage>
</organism>
<sequence>MKLALICASCLTLFFPIIHSFPLAGESTSSTGFFMQVTDFHLDSHYMSGSDASAFCHRKESLGEAGKFGALNSKCDSPPILVEEAFKFMKQLPTMDFVLYTGDSARHNRDKKEIPRTYDEALETQTTIINHFMNTFDTSKTKVVPVVGNNDVPKNNDCSGDDPSYQQIEKVWEPLQLNLGPTFRQGGYYAQDLIPGKLRVLNTNTMLFSTKNKLTKEDCDESGSPGQLHIAWLKAHLDDARSQQTKVYISAHVPPNSKRDRVFYKPVCYNQYYGLLGDYSDVLLGHFAGHFNNDVLTAVVDGPGLDQFDGSVKGEDDDKGKIKKRNKDDKNVDDGDQGTDEGQPDHDDEDNEDFPTSGTGKAIVTRNTHIQKRGHKKDHSSFTTTQLQPPYGHIALLGKPISPLPSPLKVLGILFNSPSIVPLNNPGLRVYEYETKGDTAPIGTILNYKQYYADLQEANASGQLTFKLEYDAAELYRVERFDKEGMARILETMASQADHYSVFTRVMNSLPPLPEND</sequence>
<evidence type="ECO:0000256" key="3">
    <source>
        <dbReference type="SAM" id="MobiDB-lite"/>
    </source>
</evidence>
<dbReference type="Gene3D" id="3.60.21.10">
    <property type="match status" value="1"/>
</dbReference>
<dbReference type="GO" id="GO:0008081">
    <property type="term" value="F:phosphoric diester hydrolase activity"/>
    <property type="evidence" value="ECO:0007669"/>
    <property type="project" value="TreeGrafter"/>
</dbReference>
<name>A0A1X2IEW4_9FUNG</name>
<dbReference type="SUPFAM" id="SSF56300">
    <property type="entry name" value="Metallo-dependent phosphatases"/>
    <property type="match status" value="1"/>
</dbReference>
<evidence type="ECO:0000313" key="6">
    <source>
        <dbReference type="EMBL" id="ORZ15254.1"/>
    </source>
</evidence>
<proteinExistence type="predicted"/>
<dbReference type="PANTHER" id="PTHR10340">
    <property type="entry name" value="SPHINGOMYELIN PHOSPHODIESTERASE"/>
    <property type="match status" value="1"/>
</dbReference>
<evidence type="ECO:0000259" key="5">
    <source>
        <dbReference type="Pfam" id="PF19272"/>
    </source>
</evidence>
<feature type="chain" id="PRO_5012665355" evidence="4">
    <location>
        <begin position="21"/>
        <end position="517"/>
    </location>
</feature>
<feature type="region of interest" description="Disordered" evidence="3">
    <location>
        <begin position="309"/>
        <end position="385"/>
    </location>
</feature>
<dbReference type="Proteomes" id="UP000193560">
    <property type="component" value="Unassembled WGS sequence"/>
</dbReference>
<gene>
    <name evidence="6" type="ORF">BCR42DRAFT_452106</name>
</gene>
<dbReference type="PANTHER" id="PTHR10340:SF55">
    <property type="entry name" value="ENDOPOLYPHOSPHATASE"/>
    <property type="match status" value="1"/>
</dbReference>
<evidence type="ECO:0000256" key="1">
    <source>
        <dbReference type="ARBA" id="ARBA00022801"/>
    </source>
</evidence>
<dbReference type="GO" id="GO:0000298">
    <property type="term" value="F:endopolyphosphatase activity"/>
    <property type="evidence" value="ECO:0007669"/>
    <property type="project" value="TreeGrafter"/>
</dbReference>
<feature type="domain" description="Sphingomyelin phosphodiesterase C-terminal" evidence="5">
    <location>
        <begin position="424"/>
        <end position="489"/>
    </location>
</feature>
<accession>A0A1X2IEW4</accession>
<dbReference type="GO" id="GO:0004309">
    <property type="term" value="F:exopolyphosphatase activity"/>
    <property type="evidence" value="ECO:0007669"/>
    <property type="project" value="TreeGrafter"/>
</dbReference>
<feature type="compositionally biased region" description="Basic and acidic residues" evidence="3">
    <location>
        <begin position="312"/>
        <end position="333"/>
    </location>
</feature>
<keyword evidence="1" id="KW-0378">Hydrolase</keyword>
<feature type="signal peptide" evidence="4">
    <location>
        <begin position="1"/>
        <end position="20"/>
    </location>
</feature>
<dbReference type="GO" id="GO:0006798">
    <property type="term" value="P:polyphosphate catabolic process"/>
    <property type="evidence" value="ECO:0007669"/>
    <property type="project" value="TreeGrafter"/>
</dbReference>
<dbReference type="GO" id="GO:0005615">
    <property type="term" value="C:extracellular space"/>
    <property type="evidence" value="ECO:0007669"/>
    <property type="project" value="TreeGrafter"/>
</dbReference>
<reference evidence="6 7" key="1">
    <citation type="submission" date="2016-07" db="EMBL/GenBank/DDBJ databases">
        <title>Pervasive Adenine N6-methylation of Active Genes in Fungi.</title>
        <authorList>
            <consortium name="DOE Joint Genome Institute"/>
            <person name="Mondo S.J."/>
            <person name="Dannebaum R.O."/>
            <person name="Kuo R.C."/>
            <person name="Labutti K."/>
            <person name="Haridas S."/>
            <person name="Kuo A."/>
            <person name="Salamov A."/>
            <person name="Ahrendt S.R."/>
            <person name="Lipzen A."/>
            <person name="Sullivan W."/>
            <person name="Andreopoulos W.B."/>
            <person name="Clum A."/>
            <person name="Lindquist E."/>
            <person name="Daum C."/>
            <person name="Ramamoorthy G.K."/>
            <person name="Gryganskyi A."/>
            <person name="Culley D."/>
            <person name="Magnuson J.K."/>
            <person name="James T.Y."/>
            <person name="O'Malley M.A."/>
            <person name="Stajich J.E."/>
            <person name="Spatafora J.W."/>
            <person name="Visel A."/>
            <person name="Grigoriev I.V."/>
        </authorList>
    </citation>
    <scope>NUCLEOTIDE SEQUENCE [LARGE SCALE GENOMIC DNA]</scope>
    <source>
        <strain evidence="6 7">NRRL 1336</strain>
    </source>
</reference>
<evidence type="ECO:0000256" key="2">
    <source>
        <dbReference type="ARBA" id="ARBA00023180"/>
    </source>
</evidence>
<dbReference type="EMBL" id="MCGE01000013">
    <property type="protein sequence ID" value="ORZ15254.1"/>
    <property type="molecule type" value="Genomic_DNA"/>
</dbReference>
<dbReference type="AlphaFoldDB" id="A0A1X2IEW4"/>
<dbReference type="OrthoDB" id="348678at2759"/>
<keyword evidence="4" id="KW-0732">Signal</keyword>
<dbReference type="GO" id="GO:0000324">
    <property type="term" value="C:fungal-type vacuole"/>
    <property type="evidence" value="ECO:0007669"/>
    <property type="project" value="TreeGrafter"/>
</dbReference>
<evidence type="ECO:0000256" key="4">
    <source>
        <dbReference type="SAM" id="SignalP"/>
    </source>
</evidence>
<evidence type="ECO:0000313" key="7">
    <source>
        <dbReference type="Proteomes" id="UP000193560"/>
    </source>
</evidence>
<keyword evidence="2" id="KW-0325">Glycoprotein</keyword>
<dbReference type="InterPro" id="IPR045473">
    <property type="entry name" value="ASM_C"/>
</dbReference>
<dbReference type="STRING" id="90262.A0A1X2IEW4"/>
<comment type="caution">
    <text evidence="6">The sequence shown here is derived from an EMBL/GenBank/DDBJ whole genome shotgun (WGS) entry which is preliminary data.</text>
</comment>
<feature type="compositionally biased region" description="Basic residues" evidence="3">
    <location>
        <begin position="369"/>
        <end position="378"/>
    </location>
</feature>